<evidence type="ECO:0000313" key="2">
    <source>
        <dbReference type="Proteomes" id="UP000277580"/>
    </source>
</evidence>
<accession>A0A3N4KX37</accession>
<keyword evidence="2" id="KW-1185">Reference proteome</keyword>
<name>A0A3N4KX37_9PEZI</name>
<protein>
    <submittedName>
        <fullName evidence="1">Uncharacterized protein</fullName>
    </submittedName>
</protein>
<sequence>MDPLQKWTLTTSKVVEDAIYDAITTTAVESERLMMWVIDASDPAMSVVFSKEEIAELLEGRTDSVNGVEDVWDRYSAITTTKGLRSTLFGEIPRQGIKEEWIYGVMRQLLALYENTSAPLKSAQLESWYEINLWGPLIDALLLRTVPDVVVLRKESTSHAATMSLNVARTTTGPGSYVRTGARSDLVIRGVGVDWPLEYGAGETGGRFAGIRATKYIVDGMKLRGTMRGMLSRLVDEGKAGKDVAVVGVLCSGLRLTLLEMWAPEGRYMGVVRTVGPVGVPDDVRKLPRLGALLAELWAMKETVEGCVKIMHKC</sequence>
<dbReference type="AlphaFoldDB" id="A0A3N4KX37"/>
<proteinExistence type="predicted"/>
<gene>
    <name evidence="1" type="ORF">P167DRAFT_533314</name>
</gene>
<dbReference type="Proteomes" id="UP000277580">
    <property type="component" value="Unassembled WGS sequence"/>
</dbReference>
<dbReference type="OrthoDB" id="2441193at2759"/>
<evidence type="ECO:0000313" key="1">
    <source>
        <dbReference type="EMBL" id="RPB15120.1"/>
    </source>
</evidence>
<dbReference type="InParanoid" id="A0A3N4KX37"/>
<dbReference type="EMBL" id="ML119114">
    <property type="protein sequence ID" value="RPB15120.1"/>
    <property type="molecule type" value="Genomic_DNA"/>
</dbReference>
<reference evidence="1 2" key="1">
    <citation type="journal article" date="2018" name="Nat. Ecol. Evol.">
        <title>Pezizomycetes genomes reveal the molecular basis of ectomycorrhizal truffle lifestyle.</title>
        <authorList>
            <person name="Murat C."/>
            <person name="Payen T."/>
            <person name="Noel B."/>
            <person name="Kuo A."/>
            <person name="Morin E."/>
            <person name="Chen J."/>
            <person name="Kohler A."/>
            <person name="Krizsan K."/>
            <person name="Balestrini R."/>
            <person name="Da Silva C."/>
            <person name="Montanini B."/>
            <person name="Hainaut M."/>
            <person name="Levati E."/>
            <person name="Barry K.W."/>
            <person name="Belfiori B."/>
            <person name="Cichocki N."/>
            <person name="Clum A."/>
            <person name="Dockter R.B."/>
            <person name="Fauchery L."/>
            <person name="Guy J."/>
            <person name="Iotti M."/>
            <person name="Le Tacon F."/>
            <person name="Lindquist E.A."/>
            <person name="Lipzen A."/>
            <person name="Malagnac F."/>
            <person name="Mello A."/>
            <person name="Molinier V."/>
            <person name="Miyauchi S."/>
            <person name="Poulain J."/>
            <person name="Riccioni C."/>
            <person name="Rubini A."/>
            <person name="Sitrit Y."/>
            <person name="Splivallo R."/>
            <person name="Traeger S."/>
            <person name="Wang M."/>
            <person name="Zifcakova L."/>
            <person name="Wipf D."/>
            <person name="Zambonelli A."/>
            <person name="Paolocci F."/>
            <person name="Nowrousian M."/>
            <person name="Ottonello S."/>
            <person name="Baldrian P."/>
            <person name="Spatafora J.W."/>
            <person name="Henrissat B."/>
            <person name="Nagy L.G."/>
            <person name="Aury J.M."/>
            <person name="Wincker P."/>
            <person name="Grigoriev I.V."/>
            <person name="Bonfante P."/>
            <person name="Martin F.M."/>
        </authorList>
    </citation>
    <scope>NUCLEOTIDE SEQUENCE [LARGE SCALE GENOMIC DNA]</scope>
    <source>
        <strain evidence="1 2">CCBAS932</strain>
    </source>
</reference>
<organism evidence="1 2">
    <name type="scientific">Morchella conica CCBAS932</name>
    <dbReference type="NCBI Taxonomy" id="1392247"/>
    <lineage>
        <taxon>Eukaryota</taxon>
        <taxon>Fungi</taxon>
        <taxon>Dikarya</taxon>
        <taxon>Ascomycota</taxon>
        <taxon>Pezizomycotina</taxon>
        <taxon>Pezizomycetes</taxon>
        <taxon>Pezizales</taxon>
        <taxon>Morchellaceae</taxon>
        <taxon>Morchella</taxon>
    </lineage>
</organism>